<dbReference type="Proteomes" id="UP000178943">
    <property type="component" value="Unassembled WGS sequence"/>
</dbReference>
<gene>
    <name evidence="2" type="ORF">A2Y62_03475</name>
</gene>
<protein>
    <recommendedName>
        <fullName evidence="1">TIR domain-containing protein</fullName>
    </recommendedName>
</protein>
<organism evidence="2 3">
    <name type="scientific">Candidatus Fischerbacteria bacterium RBG_13_37_8</name>
    <dbReference type="NCBI Taxonomy" id="1817863"/>
    <lineage>
        <taxon>Bacteria</taxon>
        <taxon>Candidatus Fischeribacteriota</taxon>
    </lineage>
</organism>
<evidence type="ECO:0000313" key="2">
    <source>
        <dbReference type="EMBL" id="OGF63817.1"/>
    </source>
</evidence>
<dbReference type="PANTHER" id="PTHR22662">
    <property type="entry name" value="TIRAP"/>
    <property type="match status" value="1"/>
</dbReference>
<comment type="caution">
    <text evidence="2">The sequence shown here is derived from an EMBL/GenBank/DDBJ whole genome shotgun (WGS) entry which is preliminary data.</text>
</comment>
<dbReference type="SUPFAM" id="SSF52200">
    <property type="entry name" value="Toll/Interleukin receptor TIR domain"/>
    <property type="match status" value="2"/>
</dbReference>
<proteinExistence type="predicted"/>
<dbReference type="InterPro" id="IPR035897">
    <property type="entry name" value="Toll_tir_struct_dom_sf"/>
</dbReference>
<dbReference type="GO" id="GO:0005886">
    <property type="term" value="C:plasma membrane"/>
    <property type="evidence" value="ECO:0007669"/>
    <property type="project" value="TreeGrafter"/>
</dbReference>
<feature type="domain" description="TIR" evidence="1">
    <location>
        <begin position="143"/>
        <end position="272"/>
    </location>
</feature>
<name>A0A1F5VK22_9BACT</name>
<dbReference type="STRING" id="1817863.A2Y62_03475"/>
<dbReference type="EMBL" id="MFGW01000148">
    <property type="protein sequence ID" value="OGF63817.1"/>
    <property type="molecule type" value="Genomic_DNA"/>
</dbReference>
<reference evidence="2 3" key="1">
    <citation type="journal article" date="2016" name="Nat. Commun.">
        <title>Thousands of microbial genomes shed light on interconnected biogeochemical processes in an aquifer system.</title>
        <authorList>
            <person name="Anantharaman K."/>
            <person name="Brown C.T."/>
            <person name="Hug L.A."/>
            <person name="Sharon I."/>
            <person name="Castelle C.J."/>
            <person name="Probst A.J."/>
            <person name="Thomas B.C."/>
            <person name="Singh A."/>
            <person name="Wilkins M.J."/>
            <person name="Karaoz U."/>
            <person name="Brodie E.L."/>
            <person name="Williams K.H."/>
            <person name="Hubbard S.S."/>
            <person name="Banfield J.F."/>
        </authorList>
    </citation>
    <scope>NUCLEOTIDE SEQUENCE [LARGE SCALE GENOMIC DNA]</scope>
</reference>
<sequence length="272" mass="31387">MAYDIYISYATPDNNIAHSIYEYLERETIKCYIAHQDLAHGKNISEELFKAIQTSRAFLLLLTPFSNKSGHILQEVKWAIQAKKTIIILRLEDIALSKPLEMLIKNSLSLKGSLPLTQEILESLTKMLLKLLFNKDNVDKLGKDFDVFICFRSNDFSYAKQLFDFLRAKGLRAFFSSETLRSPEFIEEISRAIEHSRNMAIVTSSANNVNSKWVKHEWNCFLNEILSGRKEGILLTVATEEVNINELPINLRSMEVIRFNPEGFNKMLKFIK</sequence>
<dbReference type="GO" id="GO:0035662">
    <property type="term" value="F:Toll-like receptor 4 binding"/>
    <property type="evidence" value="ECO:0007669"/>
    <property type="project" value="TreeGrafter"/>
</dbReference>
<dbReference type="GO" id="GO:0007165">
    <property type="term" value="P:signal transduction"/>
    <property type="evidence" value="ECO:0007669"/>
    <property type="project" value="InterPro"/>
</dbReference>
<evidence type="ECO:0000259" key="1">
    <source>
        <dbReference type="PROSITE" id="PS50104"/>
    </source>
</evidence>
<evidence type="ECO:0000313" key="3">
    <source>
        <dbReference type="Proteomes" id="UP000178943"/>
    </source>
</evidence>
<dbReference type="InterPro" id="IPR000157">
    <property type="entry name" value="TIR_dom"/>
</dbReference>
<dbReference type="PANTHER" id="PTHR22662:SF0">
    <property type="entry name" value="TOLL_INTERLEUKIN-1 RECEPTOR DOMAIN-CONTAINING ADAPTER PROTEIN"/>
    <property type="match status" value="1"/>
</dbReference>
<accession>A0A1F5VK22</accession>
<dbReference type="PROSITE" id="PS50104">
    <property type="entry name" value="TIR"/>
    <property type="match status" value="2"/>
</dbReference>
<dbReference type="Pfam" id="PF13676">
    <property type="entry name" value="TIR_2"/>
    <property type="match status" value="2"/>
</dbReference>
<dbReference type="GO" id="GO:0035663">
    <property type="term" value="F:Toll-like receptor 2 binding"/>
    <property type="evidence" value="ECO:0007669"/>
    <property type="project" value="TreeGrafter"/>
</dbReference>
<dbReference type="GO" id="GO:0005737">
    <property type="term" value="C:cytoplasm"/>
    <property type="evidence" value="ECO:0007669"/>
    <property type="project" value="TreeGrafter"/>
</dbReference>
<dbReference type="AlphaFoldDB" id="A0A1F5VK22"/>
<dbReference type="InterPro" id="IPR017279">
    <property type="entry name" value="Tol-interleuk_rcpt_adapt_Tirap"/>
</dbReference>
<dbReference type="Gene3D" id="3.40.50.10140">
    <property type="entry name" value="Toll/interleukin-1 receptor homology (TIR) domain"/>
    <property type="match status" value="2"/>
</dbReference>
<feature type="domain" description="TIR" evidence="1">
    <location>
        <begin position="1"/>
        <end position="128"/>
    </location>
</feature>